<protein>
    <submittedName>
        <fullName evidence="1">Alpha-amylase</fullName>
    </submittedName>
</protein>
<comment type="caution">
    <text evidence="1">The sequence shown here is derived from an EMBL/GenBank/DDBJ whole genome shotgun (WGS) entry which is preliminary data.</text>
</comment>
<evidence type="ECO:0000313" key="1">
    <source>
        <dbReference type="EMBL" id="MBF1283802.1"/>
    </source>
</evidence>
<evidence type="ECO:0000313" key="2">
    <source>
        <dbReference type="Proteomes" id="UP000709351"/>
    </source>
</evidence>
<gene>
    <name evidence="1" type="ORF">HXM93_04625</name>
</gene>
<dbReference type="EMBL" id="JABZRD010000250">
    <property type="protein sequence ID" value="MBF1283802.1"/>
    <property type="molecule type" value="Genomic_DNA"/>
</dbReference>
<sequence length="47" mass="5153">MAWYDGAIFYHILPGGMFGEEGDGEKSPLSRLEGYLSYLKVLGVDAV</sequence>
<reference evidence="1" key="1">
    <citation type="submission" date="2020-04" db="EMBL/GenBank/DDBJ databases">
        <title>Deep metagenomics examines the oral microbiome during advanced dental caries in children, revealing novel taxa and co-occurrences with host molecules.</title>
        <authorList>
            <person name="Baker J.L."/>
            <person name="Morton J.T."/>
            <person name="Dinis M."/>
            <person name="Alvarez R."/>
            <person name="Tran N.C."/>
            <person name="Knight R."/>
            <person name="Edlund A."/>
        </authorList>
    </citation>
    <scope>NUCLEOTIDE SEQUENCE</scope>
    <source>
        <strain evidence="1">JCVI_24_bin.2</strain>
    </source>
</reference>
<feature type="non-terminal residue" evidence="1">
    <location>
        <position position="47"/>
    </location>
</feature>
<organism evidence="1 2">
    <name type="scientific">Oribacterium parvum</name>
    <dbReference type="NCBI Taxonomy" id="1501329"/>
    <lineage>
        <taxon>Bacteria</taxon>
        <taxon>Bacillati</taxon>
        <taxon>Bacillota</taxon>
        <taxon>Clostridia</taxon>
        <taxon>Lachnospirales</taxon>
        <taxon>Lachnospiraceae</taxon>
        <taxon>Oribacterium</taxon>
    </lineage>
</organism>
<proteinExistence type="predicted"/>
<dbReference type="Proteomes" id="UP000709351">
    <property type="component" value="Unassembled WGS sequence"/>
</dbReference>
<dbReference type="AlphaFoldDB" id="A0A930H079"/>
<dbReference type="SUPFAM" id="SSF51445">
    <property type="entry name" value="(Trans)glycosidases"/>
    <property type="match status" value="1"/>
</dbReference>
<accession>A0A930H079</accession>
<dbReference type="Gene3D" id="3.20.20.80">
    <property type="entry name" value="Glycosidases"/>
    <property type="match status" value="1"/>
</dbReference>
<name>A0A930H079_9FIRM</name>
<dbReference type="InterPro" id="IPR017853">
    <property type="entry name" value="GH"/>
</dbReference>